<dbReference type="EMBL" id="CP103423">
    <property type="protein sequence ID" value="UWD34462.1"/>
    <property type="molecule type" value="Genomic_DNA"/>
</dbReference>
<dbReference type="CDD" id="cd02440">
    <property type="entry name" value="AdoMet_MTases"/>
    <property type="match status" value="1"/>
</dbReference>
<organism evidence="3 4">
    <name type="scientific">Mesomycoplasma molare</name>
    <dbReference type="NCBI Taxonomy" id="171288"/>
    <lineage>
        <taxon>Bacteria</taxon>
        <taxon>Bacillati</taxon>
        <taxon>Mycoplasmatota</taxon>
        <taxon>Mycoplasmoidales</taxon>
        <taxon>Metamycoplasmataceae</taxon>
        <taxon>Mesomycoplasma</taxon>
    </lineage>
</organism>
<dbReference type="NCBIfam" id="TIGR00095">
    <property type="entry name" value="16S rRNA (guanine(966)-N(2))-methyltransferase RsmD"/>
    <property type="match status" value="1"/>
</dbReference>
<keyword evidence="4" id="KW-1185">Reference proteome</keyword>
<dbReference type="Pfam" id="PF03602">
    <property type="entry name" value="Cons_hypoth95"/>
    <property type="match status" value="1"/>
</dbReference>
<keyword evidence="1 3" id="KW-0489">Methyltransferase</keyword>
<dbReference type="InterPro" id="IPR002052">
    <property type="entry name" value="DNA_methylase_N6_adenine_CS"/>
</dbReference>
<evidence type="ECO:0000313" key="3">
    <source>
        <dbReference type="EMBL" id="UWD34462.1"/>
    </source>
</evidence>
<evidence type="ECO:0000313" key="4">
    <source>
        <dbReference type="Proteomes" id="UP001058364"/>
    </source>
</evidence>
<dbReference type="PROSITE" id="PS00092">
    <property type="entry name" value="N6_MTASE"/>
    <property type="match status" value="1"/>
</dbReference>
<protein>
    <submittedName>
        <fullName evidence="3">16S rRNA (Guanine(966)-N(2))-methyltransferase RsmD</fullName>
        <ecNumber evidence="3">2.1.1.171</ecNumber>
    </submittedName>
</protein>
<dbReference type="PANTHER" id="PTHR43542">
    <property type="entry name" value="METHYLTRANSFERASE"/>
    <property type="match status" value="1"/>
</dbReference>
<dbReference type="InterPro" id="IPR004398">
    <property type="entry name" value="RNA_MeTrfase_RsmD"/>
</dbReference>
<keyword evidence="2 3" id="KW-0808">Transferase</keyword>
<dbReference type="EC" id="2.1.1.171" evidence="3"/>
<dbReference type="Gene3D" id="3.40.50.150">
    <property type="entry name" value="Vaccinia Virus protein VP39"/>
    <property type="match status" value="1"/>
</dbReference>
<evidence type="ECO:0000256" key="2">
    <source>
        <dbReference type="ARBA" id="ARBA00022679"/>
    </source>
</evidence>
<sequence>MLRIIAGKLKGRKIEEPDLNIVRPTTDRVRESIFSSIQFEIEGTKVLDLFSGSGAISFEFISRGAKEVFSSEKNRKVFNLIEKNQKKLNIENLFLFNVEAFQMIELFKEKKFDFIYLDPPYNEVTLLEETCKKILENDILDEHGTLIVETNTEKIKFSDEFLIDKKKKYGKTFVFFIKKR</sequence>
<evidence type="ECO:0000256" key="1">
    <source>
        <dbReference type="ARBA" id="ARBA00022603"/>
    </source>
</evidence>
<accession>A0ABY5TUZ0</accession>
<reference evidence="3" key="1">
    <citation type="submission" date="2022-08" db="EMBL/GenBank/DDBJ databases">
        <title>Complete genome sequence of Mycoplasma molare type strain H 542.</title>
        <authorList>
            <person name="Spergser J."/>
        </authorList>
    </citation>
    <scope>NUCLEOTIDE SEQUENCE</scope>
    <source>
        <strain evidence="3">H 542</strain>
    </source>
</reference>
<proteinExistence type="predicted"/>
<dbReference type="SUPFAM" id="SSF53335">
    <property type="entry name" value="S-adenosyl-L-methionine-dependent methyltransferases"/>
    <property type="match status" value="1"/>
</dbReference>
<dbReference type="InterPro" id="IPR029063">
    <property type="entry name" value="SAM-dependent_MTases_sf"/>
</dbReference>
<dbReference type="PIRSF" id="PIRSF004553">
    <property type="entry name" value="CHP00095"/>
    <property type="match status" value="1"/>
</dbReference>
<dbReference type="PANTHER" id="PTHR43542:SF1">
    <property type="entry name" value="METHYLTRANSFERASE"/>
    <property type="match status" value="1"/>
</dbReference>
<gene>
    <name evidence="3" type="primary">rsmD</name>
    <name evidence="3" type="ORF">NX772_01365</name>
</gene>
<name>A0ABY5TUZ0_9BACT</name>
<dbReference type="Proteomes" id="UP001058364">
    <property type="component" value="Chromosome"/>
</dbReference>
<dbReference type="RefSeq" id="WP_027123196.1">
    <property type="nucleotide sequence ID" value="NZ_CP103423.1"/>
</dbReference>
<dbReference type="GO" id="GO:0052913">
    <property type="term" value="F:16S rRNA (guanine(966)-N(2))-methyltransferase activity"/>
    <property type="evidence" value="ECO:0007669"/>
    <property type="project" value="UniProtKB-EC"/>
</dbReference>